<dbReference type="PANTHER" id="PTHR23242:SF9">
    <property type="entry name" value="TRANSCRIPTION FACTOR HOXA13"/>
    <property type="match status" value="1"/>
</dbReference>
<gene>
    <name evidence="2" type="ORF">O3S69_31485</name>
</gene>
<evidence type="ECO:0000313" key="2">
    <source>
        <dbReference type="EMBL" id="MCZ4638569.1"/>
    </source>
</evidence>
<feature type="region of interest" description="Disordered" evidence="1">
    <location>
        <begin position="87"/>
        <end position="113"/>
    </location>
</feature>
<protein>
    <recommendedName>
        <fullName evidence="4">Chemotaxis protein</fullName>
    </recommendedName>
</protein>
<dbReference type="InterPro" id="IPR005506">
    <property type="entry name" value="DUF312_ALF"/>
</dbReference>
<evidence type="ECO:0000256" key="1">
    <source>
        <dbReference type="SAM" id="MobiDB-lite"/>
    </source>
</evidence>
<accession>A0ABT4PBQ1</accession>
<dbReference type="Pfam" id="PF03752">
    <property type="entry name" value="ALF"/>
    <property type="match status" value="3"/>
</dbReference>
<evidence type="ECO:0008006" key="4">
    <source>
        <dbReference type="Google" id="ProtNLM"/>
    </source>
</evidence>
<dbReference type="PANTHER" id="PTHR23242">
    <property type="entry name" value="TRANSCRIPTION FACTOR HOXA13"/>
    <property type="match status" value="1"/>
</dbReference>
<feature type="compositionally biased region" description="Low complexity" evidence="1">
    <location>
        <begin position="1"/>
        <end position="18"/>
    </location>
</feature>
<feature type="region of interest" description="Disordered" evidence="1">
    <location>
        <begin position="1"/>
        <end position="39"/>
    </location>
</feature>
<feature type="compositionally biased region" description="Basic and acidic residues" evidence="1">
    <location>
        <begin position="393"/>
        <end position="402"/>
    </location>
</feature>
<reference evidence="2 3" key="1">
    <citation type="submission" date="2022-12" db="EMBL/GenBank/DDBJ databases">
        <authorList>
            <person name="Abashina T."/>
            <person name="Solyanikova I."/>
            <person name="Delegan Y."/>
        </authorList>
    </citation>
    <scope>NUCLEOTIDE SEQUENCE [LARGE SCALE GENOMIC DNA]</scope>
    <source>
        <strain evidence="2 3">IPS92ro</strain>
    </source>
</reference>
<keyword evidence="3" id="KW-1185">Reference proteome</keyword>
<organism evidence="2 3">
    <name type="scientific">Streptomyces rubrogriseus</name>
    <dbReference type="NCBI Taxonomy" id="194673"/>
    <lineage>
        <taxon>Bacteria</taxon>
        <taxon>Bacillati</taxon>
        <taxon>Actinomycetota</taxon>
        <taxon>Actinomycetes</taxon>
        <taxon>Kitasatosporales</taxon>
        <taxon>Streptomycetaceae</taxon>
        <taxon>Streptomyces</taxon>
        <taxon>Streptomyces violaceoruber group</taxon>
    </lineage>
</organism>
<feature type="region of interest" description="Disordered" evidence="1">
    <location>
        <begin position="385"/>
        <end position="412"/>
    </location>
</feature>
<name>A0ABT4PBQ1_9ACTN</name>
<evidence type="ECO:0000313" key="3">
    <source>
        <dbReference type="Proteomes" id="UP001301132"/>
    </source>
</evidence>
<feature type="compositionally biased region" description="Basic and acidic residues" evidence="1">
    <location>
        <begin position="95"/>
        <end position="113"/>
    </location>
</feature>
<proteinExistence type="predicted"/>
<dbReference type="Proteomes" id="UP001301132">
    <property type="component" value="Unassembled WGS sequence"/>
</dbReference>
<feature type="non-terminal residue" evidence="2">
    <location>
        <position position="1"/>
    </location>
</feature>
<feature type="compositionally biased region" description="Basic and acidic residues" evidence="1">
    <location>
        <begin position="19"/>
        <end position="34"/>
    </location>
</feature>
<sequence>LSRRSAAAARSASAAADSAADHAEKAADAAEEAARNAGKAVDYANRSTAAANAAVEAANKAYDAVTEAREVEKEAREAEIARLNEETEEAIEVAKQQRREETDRLERANRERTQESRLSEELVALITAMEAAFADGRTGEAVDKGRQAAVLLLDRSGTWTREAAEFALAGSDEDVLRWIEADRVIALQQDNAENTAATAAISTQNVAEAAAAALQTEDPAAIRTFLEEGAVEAARDDNEVEVTTLLADDSTGTAVRRAAEAALTDGSAEALHTFLHVKRAAAVHEDDKVAATTLLVSGGPYVQAAAKVALEGDTHMLRQFIGTTQHEFARIDHDHATHISAIRAAIARAAKTAQDALEDAARASEAAAVARQAAAEATEWAGKAEGWAADAKASAEEARQNAEDAENSAAAAARSAQTAANAAAAARRASSVARDAANRAVRSAETAASYALDAQRSATVARQAKLAAGKSFAEAAAAATEARILVIQAAIRQAIQDALDNSKVPIDGETGLPDGAESCLTPFGDPIEHRNNTNPWELGWSWLTGSGPTSQCFGPDDEFTRLYREHSHTQGVLAYFLNEWQRTGKYELGHTYMNDYMLSGFDGAGKYMTDYGTLTTGGLTGNLAYTFLGSHQVRMTPIRENADGSVTWRYTAYNESDIESATHPPVIGYTDWWSDTVGAFVDKVVGDEGPLSPKTQVIEFDVTLGP</sequence>
<comment type="caution">
    <text evidence="2">The sequence shown here is derived from an EMBL/GenBank/DDBJ whole genome shotgun (WGS) entry which is preliminary data.</text>
</comment>
<dbReference type="EMBL" id="JAPWHU010000598">
    <property type="protein sequence ID" value="MCZ4638569.1"/>
    <property type="molecule type" value="Genomic_DNA"/>
</dbReference>